<feature type="domain" description="Helicase ATP-binding" evidence="16">
    <location>
        <begin position="284"/>
        <end position="446"/>
    </location>
</feature>
<comment type="catalytic activity">
    <reaction evidence="12 15">
        <text>Couples ATP hydrolysis with the unwinding of duplex DNA by translocating in the 3'-5' direction.</text>
        <dbReference type="EC" id="5.6.2.4"/>
    </reaction>
</comment>
<protein>
    <recommendedName>
        <fullName evidence="2 15">ATP-dependent DNA helicase RecG</fullName>
        <ecNumber evidence="13 15">5.6.2.4</ecNumber>
    </recommendedName>
</protein>
<evidence type="ECO:0000256" key="2">
    <source>
        <dbReference type="ARBA" id="ARBA00017846"/>
    </source>
</evidence>
<comment type="catalytic activity">
    <reaction evidence="14 15">
        <text>ATP + H2O = ADP + phosphate + H(+)</text>
        <dbReference type="Rhea" id="RHEA:13065"/>
        <dbReference type="ChEBI" id="CHEBI:15377"/>
        <dbReference type="ChEBI" id="CHEBI:15378"/>
        <dbReference type="ChEBI" id="CHEBI:30616"/>
        <dbReference type="ChEBI" id="CHEBI:43474"/>
        <dbReference type="ChEBI" id="CHEBI:456216"/>
        <dbReference type="EC" id="5.6.2.4"/>
    </reaction>
</comment>
<keyword evidence="4 15" id="KW-0227">DNA damage</keyword>
<evidence type="ECO:0000256" key="1">
    <source>
        <dbReference type="ARBA" id="ARBA00007504"/>
    </source>
</evidence>
<dbReference type="GO" id="GO:0005524">
    <property type="term" value="F:ATP binding"/>
    <property type="evidence" value="ECO:0007669"/>
    <property type="project" value="UniProtKB-KW"/>
</dbReference>
<keyword evidence="3 15" id="KW-0547">Nucleotide-binding</keyword>
<name>U2LB03_9BACT</name>
<dbReference type="NCBIfam" id="NF008165">
    <property type="entry name" value="PRK10917.1-3"/>
    <property type="match status" value="1"/>
</dbReference>
<dbReference type="EC" id="5.6.2.4" evidence="13 15"/>
<keyword evidence="8" id="KW-0238">DNA-binding</keyword>
<comment type="similarity">
    <text evidence="1 15">Belongs to the helicase family. RecG subfamily.</text>
</comment>
<dbReference type="NCBIfam" id="NF008168">
    <property type="entry name" value="PRK10917.2-2"/>
    <property type="match status" value="1"/>
</dbReference>
<evidence type="ECO:0000256" key="13">
    <source>
        <dbReference type="ARBA" id="ARBA00034808"/>
    </source>
</evidence>
<evidence type="ECO:0000256" key="11">
    <source>
        <dbReference type="ARBA" id="ARBA00023235"/>
    </source>
</evidence>
<evidence type="ECO:0000259" key="17">
    <source>
        <dbReference type="PROSITE" id="PS51194"/>
    </source>
</evidence>
<keyword evidence="6 15" id="KW-0347">Helicase</keyword>
<evidence type="ECO:0000259" key="16">
    <source>
        <dbReference type="PROSITE" id="PS51192"/>
    </source>
</evidence>
<dbReference type="InterPro" id="IPR027417">
    <property type="entry name" value="P-loop_NTPase"/>
</dbReference>
<keyword evidence="19" id="KW-1185">Reference proteome</keyword>
<proteinExistence type="inferred from homology"/>
<dbReference type="InterPro" id="IPR033454">
    <property type="entry name" value="RecG_wedge"/>
</dbReference>
<comment type="caution">
    <text evidence="18">The sequence shown here is derived from an EMBL/GenBank/DDBJ whole genome shotgun (WGS) entry which is preliminary data.</text>
</comment>
<dbReference type="GO" id="GO:0016887">
    <property type="term" value="F:ATP hydrolysis activity"/>
    <property type="evidence" value="ECO:0007669"/>
    <property type="project" value="RHEA"/>
</dbReference>
<dbReference type="Pfam" id="PF17191">
    <property type="entry name" value="RecG_wedge"/>
    <property type="match status" value="1"/>
</dbReference>
<dbReference type="Pfam" id="PF00271">
    <property type="entry name" value="Helicase_C"/>
    <property type="match status" value="1"/>
</dbReference>
<dbReference type="InterPro" id="IPR045562">
    <property type="entry name" value="RecG_dom3_C"/>
</dbReference>
<evidence type="ECO:0000256" key="9">
    <source>
        <dbReference type="ARBA" id="ARBA00023172"/>
    </source>
</evidence>
<dbReference type="Pfam" id="PF19833">
    <property type="entry name" value="RecG_dom3_C"/>
    <property type="match status" value="1"/>
</dbReference>
<dbReference type="GO" id="GO:0003677">
    <property type="term" value="F:DNA binding"/>
    <property type="evidence" value="ECO:0007669"/>
    <property type="project" value="UniProtKB-KW"/>
</dbReference>
<dbReference type="SMART" id="SM00487">
    <property type="entry name" value="DEXDc"/>
    <property type="match status" value="1"/>
</dbReference>
<dbReference type="SUPFAM" id="SSF52540">
    <property type="entry name" value="P-loop containing nucleoside triphosphate hydrolases"/>
    <property type="match status" value="2"/>
</dbReference>
<dbReference type="SMART" id="SM00490">
    <property type="entry name" value="HELICc"/>
    <property type="match status" value="1"/>
</dbReference>
<evidence type="ECO:0000256" key="10">
    <source>
        <dbReference type="ARBA" id="ARBA00023204"/>
    </source>
</evidence>
<dbReference type="AlphaFoldDB" id="U2LB03"/>
<evidence type="ECO:0000256" key="6">
    <source>
        <dbReference type="ARBA" id="ARBA00022806"/>
    </source>
</evidence>
<evidence type="ECO:0000256" key="8">
    <source>
        <dbReference type="ARBA" id="ARBA00023125"/>
    </source>
</evidence>
<dbReference type="InterPro" id="IPR047112">
    <property type="entry name" value="RecG/Mfd"/>
</dbReference>
<dbReference type="PATRIC" id="fig|1081904.3.peg.1185"/>
<feature type="domain" description="Helicase C-terminal" evidence="17">
    <location>
        <begin position="472"/>
        <end position="630"/>
    </location>
</feature>
<evidence type="ECO:0000256" key="15">
    <source>
        <dbReference type="RuleBase" id="RU363016"/>
    </source>
</evidence>
<evidence type="ECO:0000256" key="3">
    <source>
        <dbReference type="ARBA" id="ARBA00022741"/>
    </source>
</evidence>
<dbReference type="Gene3D" id="3.40.50.300">
    <property type="entry name" value="P-loop containing nucleotide triphosphate hydrolases"/>
    <property type="match status" value="2"/>
</dbReference>
<dbReference type="GO" id="GO:0043138">
    <property type="term" value="F:3'-5' DNA helicase activity"/>
    <property type="evidence" value="ECO:0007669"/>
    <property type="project" value="UniProtKB-EC"/>
</dbReference>
<evidence type="ECO:0000256" key="7">
    <source>
        <dbReference type="ARBA" id="ARBA00022840"/>
    </source>
</evidence>
<dbReference type="InterPro" id="IPR012340">
    <property type="entry name" value="NA-bd_OB-fold"/>
</dbReference>
<keyword evidence="11" id="KW-0413">Isomerase</keyword>
<dbReference type="GO" id="GO:0006281">
    <property type="term" value="P:DNA repair"/>
    <property type="evidence" value="ECO:0007669"/>
    <property type="project" value="UniProtKB-UniRule"/>
</dbReference>
<keyword evidence="5 15" id="KW-0378">Hydrolase</keyword>
<dbReference type="NCBIfam" id="TIGR00643">
    <property type="entry name" value="recG"/>
    <property type="match status" value="1"/>
</dbReference>
<dbReference type="PROSITE" id="PS51194">
    <property type="entry name" value="HELICASE_CTER"/>
    <property type="match status" value="1"/>
</dbReference>
<dbReference type="GO" id="GO:0006310">
    <property type="term" value="P:DNA recombination"/>
    <property type="evidence" value="ECO:0007669"/>
    <property type="project" value="UniProtKB-UniRule"/>
</dbReference>
<dbReference type="PANTHER" id="PTHR47964:SF1">
    <property type="entry name" value="ATP-DEPENDENT DNA HELICASE HOMOLOG RECG, CHLOROPLASTIC"/>
    <property type="match status" value="1"/>
</dbReference>
<evidence type="ECO:0000256" key="4">
    <source>
        <dbReference type="ARBA" id="ARBA00022763"/>
    </source>
</evidence>
<evidence type="ECO:0000313" key="19">
    <source>
        <dbReference type="Proteomes" id="UP000016600"/>
    </source>
</evidence>
<dbReference type="PROSITE" id="PS51192">
    <property type="entry name" value="HELICASE_ATP_BIND_1"/>
    <property type="match status" value="1"/>
</dbReference>
<dbReference type="CDD" id="cd17992">
    <property type="entry name" value="DEXHc_RecG"/>
    <property type="match status" value="1"/>
</dbReference>
<dbReference type="SUPFAM" id="SSF50249">
    <property type="entry name" value="Nucleic acid-binding proteins"/>
    <property type="match status" value="1"/>
</dbReference>
<sequence>MTAILDQDIMYLPGMGPKRKDILNRELHIQTWGELLEYYPYKYVDRSRIYTIVELSVDMPFVQIKGKILSFEEFVNGPRRKRLVAHFTDGTGIVDLVWFQGVQYAAKTYKVEREYIVFGKPTVFNGRYQFAHPDIDDASTLQLSEMGMQPYYVTTEKMKKAGMQSRAIERLEKTLLEKLPSPLPETLPPYIVEPLHLISRDRAFRQIHYPKTADEMQQARLRLKFEELFYVQLNILRYASDHRRKYRGYMFSQVGRFFNTFYTQNLPFQLTNAQKRVIREIRADMHSGRQMNRLLQGDVGSGKTLVALMSMLIALDNGFQACIMAPTEILAEQHLTTIKEFLHGIDVRIELLTGVVQGKRRQEVLAGLATGNIHILVGTHAVIEDTVQFARLGFVVVDEQHRFGVAQRAKLWSKSDNPPHVLVMTATPIPRTLAMTIYGDLDVSVIDELPPGRKPIQTIHKYDTQMASLYQGIRQQILQGRQVYIVFPLIKESEKIDLKNLEEGFETLRQVFPEFRMSKVHGRMKPKDKEVEMQKFVSGETQILVATTVIEVGVNVPNASVMVILDAQRFGLSQLHQLRGRVGRGADQSYCILVTSYKLAEETRKRIDIMCDTNDGFRIAEADLKLRGPGDLEGTQQSGIAFDLKIADIARDGQIVQMARNEAQKIIDADPTCEKPEYKMLWNRLKELRKTNINWAAIS</sequence>
<dbReference type="InterPro" id="IPR004609">
    <property type="entry name" value="ATP-dep_DNA_helicase_RecG"/>
</dbReference>
<organism evidence="18 19">
    <name type="scientific">Hoylesella pleuritidis F0068</name>
    <dbReference type="NCBI Taxonomy" id="1081904"/>
    <lineage>
        <taxon>Bacteria</taxon>
        <taxon>Pseudomonadati</taxon>
        <taxon>Bacteroidota</taxon>
        <taxon>Bacteroidia</taxon>
        <taxon>Bacteroidales</taxon>
        <taxon>Prevotellaceae</taxon>
        <taxon>Hoylesella</taxon>
    </lineage>
</organism>
<comment type="function">
    <text evidence="15">Plays a critical role in recombination and DNA repair. Helps process Holliday junction intermediates to mature products by catalyzing branch migration. Has replication fork regression activity, unwinds stalled or blocked replication forks to make a HJ that can be resolved. Has a DNA unwinding activity characteristic of a DNA helicase with 3'-5' polarity.</text>
</comment>
<evidence type="ECO:0000256" key="12">
    <source>
        <dbReference type="ARBA" id="ARBA00034617"/>
    </source>
</evidence>
<dbReference type="InterPro" id="IPR014001">
    <property type="entry name" value="Helicase_ATP-bd"/>
</dbReference>
<dbReference type="RefSeq" id="WP_021583788.1">
    <property type="nucleotide sequence ID" value="NZ_AWET01000024.1"/>
</dbReference>
<dbReference type="EMBL" id="AWET01000024">
    <property type="protein sequence ID" value="ERK01658.1"/>
    <property type="molecule type" value="Genomic_DNA"/>
</dbReference>
<dbReference type="CDD" id="cd04488">
    <property type="entry name" value="RecG_wedge_OBF"/>
    <property type="match status" value="1"/>
</dbReference>
<dbReference type="Pfam" id="PF00270">
    <property type="entry name" value="DEAD"/>
    <property type="match status" value="1"/>
</dbReference>
<dbReference type="Proteomes" id="UP000016600">
    <property type="component" value="Unassembled WGS sequence"/>
</dbReference>
<gene>
    <name evidence="18" type="primary">recG</name>
    <name evidence="18" type="ORF">HMPREF1218_1529</name>
</gene>
<evidence type="ECO:0000256" key="5">
    <source>
        <dbReference type="ARBA" id="ARBA00022801"/>
    </source>
</evidence>
<dbReference type="InterPro" id="IPR011545">
    <property type="entry name" value="DEAD/DEAH_box_helicase_dom"/>
</dbReference>
<evidence type="ECO:0000256" key="14">
    <source>
        <dbReference type="ARBA" id="ARBA00048988"/>
    </source>
</evidence>
<dbReference type="PANTHER" id="PTHR47964">
    <property type="entry name" value="ATP-DEPENDENT DNA HELICASE HOMOLOG RECG, CHLOROPLASTIC"/>
    <property type="match status" value="1"/>
</dbReference>
<keyword evidence="7 15" id="KW-0067">ATP-binding</keyword>
<dbReference type="InterPro" id="IPR001650">
    <property type="entry name" value="Helicase_C-like"/>
</dbReference>
<keyword evidence="10 15" id="KW-0234">DNA repair</keyword>
<dbReference type="Gene3D" id="2.40.50.140">
    <property type="entry name" value="Nucleic acid-binding proteins"/>
    <property type="match status" value="1"/>
</dbReference>
<accession>U2LB03</accession>
<reference evidence="18 19" key="1">
    <citation type="submission" date="2013-08" db="EMBL/GenBank/DDBJ databases">
        <authorList>
            <person name="Durkin A.S."/>
            <person name="Haft D.R."/>
            <person name="McCorrison J."/>
            <person name="Torralba M."/>
            <person name="Gillis M."/>
            <person name="Haft D.H."/>
            <person name="Methe B."/>
            <person name="Sutton G."/>
            <person name="Nelson K.E."/>
        </authorList>
    </citation>
    <scope>NUCLEOTIDE SEQUENCE [LARGE SCALE GENOMIC DNA]</scope>
    <source>
        <strain evidence="18 19">F0068</strain>
    </source>
</reference>
<keyword evidence="9 15" id="KW-0233">DNA recombination</keyword>
<evidence type="ECO:0000313" key="18">
    <source>
        <dbReference type="EMBL" id="ERK01658.1"/>
    </source>
</evidence>